<comment type="subcellular location">
    <subcellularLocation>
        <location evidence="1 10 11">Nucleus</location>
    </subcellularLocation>
</comment>
<dbReference type="Proteomes" id="UP000515140">
    <property type="component" value="Unplaced"/>
</dbReference>
<evidence type="ECO:0000256" key="9">
    <source>
        <dbReference type="ARBA" id="ARBA00023242"/>
    </source>
</evidence>
<protein>
    <submittedName>
        <fullName evidence="15">Cone-rod homeobox protein</fullName>
    </submittedName>
</protein>
<evidence type="ECO:0000256" key="7">
    <source>
        <dbReference type="ARBA" id="ARBA00023155"/>
    </source>
</evidence>
<evidence type="ECO:0000256" key="10">
    <source>
        <dbReference type="PROSITE-ProRule" id="PRU00108"/>
    </source>
</evidence>
<dbReference type="PANTHER" id="PTHR45793:SF22">
    <property type="entry name" value="CONE-ROD HOMEOBOX PROTEIN"/>
    <property type="match status" value="1"/>
</dbReference>
<dbReference type="SMART" id="SM00389">
    <property type="entry name" value="HOX"/>
    <property type="match status" value="1"/>
</dbReference>
<evidence type="ECO:0000256" key="4">
    <source>
        <dbReference type="ARBA" id="ARBA00022782"/>
    </source>
</evidence>
<dbReference type="InterPro" id="IPR013851">
    <property type="entry name" value="Otx_TF_C"/>
</dbReference>
<dbReference type="Gene3D" id="1.10.10.60">
    <property type="entry name" value="Homeodomain-like"/>
    <property type="match status" value="1"/>
</dbReference>
<name>A0A6P5JIQ2_PHACI</name>
<evidence type="ECO:0000256" key="2">
    <source>
        <dbReference type="ARBA" id="ARBA00006503"/>
    </source>
</evidence>
<reference evidence="15" key="1">
    <citation type="submission" date="2025-08" db="UniProtKB">
        <authorList>
            <consortium name="RefSeq"/>
        </authorList>
    </citation>
    <scope>IDENTIFICATION</scope>
    <source>
        <tissue evidence="15">Spleen</tissue>
    </source>
</reference>
<dbReference type="Pfam" id="PF03529">
    <property type="entry name" value="TF_Otx"/>
    <property type="match status" value="1"/>
</dbReference>
<evidence type="ECO:0000256" key="6">
    <source>
        <dbReference type="ARBA" id="ARBA00023125"/>
    </source>
</evidence>
<accession>A0A6P5JIQ2</accession>
<dbReference type="CDD" id="cd00086">
    <property type="entry name" value="homeodomain"/>
    <property type="match status" value="1"/>
</dbReference>
<evidence type="ECO:0000313" key="15">
    <source>
        <dbReference type="RefSeq" id="XP_020834127.1"/>
    </source>
</evidence>
<dbReference type="CTD" id="1406"/>
<dbReference type="AlphaFoldDB" id="A0A6P5JIQ2"/>
<evidence type="ECO:0000256" key="5">
    <source>
        <dbReference type="ARBA" id="ARBA00023015"/>
    </source>
</evidence>
<keyword evidence="14" id="KW-1185">Reference proteome</keyword>
<evidence type="ECO:0000259" key="13">
    <source>
        <dbReference type="PROSITE" id="PS50071"/>
    </source>
</evidence>
<dbReference type="KEGG" id="pcw:110202389"/>
<keyword evidence="8" id="KW-0804">Transcription</keyword>
<dbReference type="GO" id="GO:0030154">
    <property type="term" value="P:cell differentiation"/>
    <property type="evidence" value="ECO:0007669"/>
    <property type="project" value="UniProtKB-KW"/>
</dbReference>
<dbReference type="FunFam" id="1.10.10.60:FF:000142">
    <property type="entry name" value="homeobox protein OTX2 isoform X2"/>
    <property type="match status" value="1"/>
</dbReference>
<dbReference type="GeneID" id="110202389"/>
<dbReference type="InParanoid" id="A0A6P5JIQ2"/>
<keyword evidence="6 10" id="KW-0238">DNA-binding</keyword>
<dbReference type="RefSeq" id="XP_020834127.1">
    <property type="nucleotide sequence ID" value="XM_020978468.1"/>
</dbReference>
<dbReference type="GO" id="GO:0000981">
    <property type="term" value="F:DNA-binding transcription factor activity, RNA polymerase II-specific"/>
    <property type="evidence" value="ECO:0007669"/>
    <property type="project" value="InterPro"/>
</dbReference>
<dbReference type="InterPro" id="IPR001356">
    <property type="entry name" value="HD"/>
</dbReference>
<feature type="compositionally biased region" description="Pro residues" evidence="12">
    <location>
        <begin position="152"/>
        <end position="168"/>
    </location>
</feature>
<dbReference type="SUPFAM" id="SSF46689">
    <property type="entry name" value="Homeodomain-like"/>
    <property type="match status" value="1"/>
</dbReference>
<evidence type="ECO:0000256" key="3">
    <source>
        <dbReference type="ARBA" id="ARBA00022473"/>
    </source>
</evidence>
<dbReference type="InterPro" id="IPR009057">
    <property type="entry name" value="Homeodomain-like_sf"/>
</dbReference>
<keyword evidence="7 10" id="KW-0371">Homeobox</keyword>
<evidence type="ECO:0000313" key="14">
    <source>
        <dbReference type="Proteomes" id="UP000515140"/>
    </source>
</evidence>
<comment type="similarity">
    <text evidence="2">Belongs to the paired homeobox family. Bicoid subfamily.</text>
</comment>
<keyword evidence="9 10" id="KW-0539">Nucleus</keyword>
<dbReference type="PANTHER" id="PTHR45793">
    <property type="entry name" value="HOMEOBOX PROTEIN"/>
    <property type="match status" value="1"/>
</dbReference>
<sequence length="333" mass="34676">MRNQGDQSLDPWVPGPGSMMSSYLKAPPPHYSVNALALAAPALEILHGTTTAGYSGTPRKQRRERTTFTRAQLDILEGLFAKTRYPDIFMREDVASKINLPESRVQVWFKNRRAKCRQQQQQQQQPAGGGTTKARPAKKKGISPPRGGAEPGPDPPGPYSPVPAPSATPPSASVSIWSPALSPLPDPLAAMGAAGGSSVCTQRGPGASVAASSSYALTYAPAPAAFSASSSPYGSSSSFFGGLDCSPYLSPMGSQLGGPGSSLSPLPAPGMGPHLGQSPASLSGQSFGAGGLGFSPVDCLDYKDPSSTWKLNFSTTADCLDYKDQGSWKFQVL</sequence>
<evidence type="ECO:0000256" key="11">
    <source>
        <dbReference type="RuleBase" id="RU000682"/>
    </source>
</evidence>
<organism evidence="14 15">
    <name type="scientific">Phascolarctos cinereus</name>
    <name type="common">Koala</name>
    <dbReference type="NCBI Taxonomy" id="38626"/>
    <lineage>
        <taxon>Eukaryota</taxon>
        <taxon>Metazoa</taxon>
        <taxon>Chordata</taxon>
        <taxon>Craniata</taxon>
        <taxon>Vertebrata</taxon>
        <taxon>Euteleostomi</taxon>
        <taxon>Mammalia</taxon>
        <taxon>Metatheria</taxon>
        <taxon>Diprotodontia</taxon>
        <taxon>Phascolarctidae</taxon>
        <taxon>Phascolarctos</taxon>
    </lineage>
</organism>
<dbReference type="GO" id="GO:0005634">
    <property type="term" value="C:nucleus"/>
    <property type="evidence" value="ECO:0007669"/>
    <property type="project" value="UniProtKB-SubCell"/>
</dbReference>
<evidence type="ECO:0000256" key="1">
    <source>
        <dbReference type="ARBA" id="ARBA00004123"/>
    </source>
</evidence>
<dbReference type="PROSITE" id="PS50071">
    <property type="entry name" value="HOMEOBOX_2"/>
    <property type="match status" value="1"/>
</dbReference>
<feature type="domain" description="Homeobox" evidence="13">
    <location>
        <begin position="59"/>
        <end position="119"/>
    </location>
</feature>
<proteinExistence type="inferred from homology"/>
<dbReference type="PROSITE" id="PS00027">
    <property type="entry name" value="HOMEOBOX_1"/>
    <property type="match status" value="1"/>
</dbReference>
<dbReference type="GO" id="GO:0000978">
    <property type="term" value="F:RNA polymerase II cis-regulatory region sequence-specific DNA binding"/>
    <property type="evidence" value="ECO:0007669"/>
    <property type="project" value="TreeGrafter"/>
</dbReference>
<evidence type="ECO:0000256" key="8">
    <source>
        <dbReference type="ARBA" id="ARBA00023163"/>
    </source>
</evidence>
<keyword evidence="5" id="KW-0805">Transcription regulation</keyword>
<keyword evidence="3" id="KW-0217">Developmental protein</keyword>
<feature type="region of interest" description="Disordered" evidence="12">
    <location>
        <begin position="114"/>
        <end position="173"/>
    </location>
</feature>
<dbReference type="Pfam" id="PF00046">
    <property type="entry name" value="Homeodomain"/>
    <property type="match status" value="1"/>
</dbReference>
<gene>
    <name evidence="15" type="primary">CRX</name>
</gene>
<keyword evidence="4" id="KW-0221">Differentiation</keyword>
<evidence type="ECO:0000256" key="12">
    <source>
        <dbReference type="SAM" id="MobiDB-lite"/>
    </source>
</evidence>
<feature type="DNA-binding region" description="Homeobox" evidence="10">
    <location>
        <begin position="61"/>
        <end position="120"/>
    </location>
</feature>
<dbReference type="InterPro" id="IPR017970">
    <property type="entry name" value="Homeobox_CS"/>
</dbReference>